<keyword evidence="2" id="KW-1003">Cell membrane</keyword>
<reference evidence="6" key="1">
    <citation type="submission" date="2021-01" db="EMBL/GenBank/DDBJ databases">
        <title>Genome sequence of Phenylobacterium sp. 20VBR1 isolated from a valley glaceir, Ny-Alesund, Svalbard.</title>
        <authorList>
            <person name="Thomas F.A."/>
            <person name="Krishnan K.P."/>
            <person name="Sinha R.K."/>
        </authorList>
    </citation>
    <scope>NUCLEOTIDE SEQUENCE</scope>
    <source>
        <strain evidence="6">20VBR1</strain>
    </source>
</reference>
<keyword evidence="1" id="KW-0813">Transport</keyword>
<dbReference type="PANTHER" id="PTHR38344">
    <property type="entry name" value="UPF0753 PROTEIN AQ_863"/>
    <property type="match status" value="1"/>
</dbReference>
<keyword evidence="4" id="KW-0862">Zinc</keyword>
<gene>
    <name evidence="6" type="ORF">JKL49_08475</name>
</gene>
<proteinExistence type="predicted"/>
<dbReference type="PANTHER" id="PTHR38344:SF1">
    <property type="entry name" value="INORGANIC CARBON TRANSPORTER SUBUNIT DABA-RELATED"/>
    <property type="match status" value="1"/>
</dbReference>
<evidence type="ECO:0000256" key="4">
    <source>
        <dbReference type="ARBA" id="ARBA00022833"/>
    </source>
</evidence>
<dbReference type="GO" id="GO:0046872">
    <property type="term" value="F:metal ion binding"/>
    <property type="evidence" value="ECO:0007669"/>
    <property type="project" value="UniProtKB-KW"/>
</dbReference>
<evidence type="ECO:0000313" key="6">
    <source>
        <dbReference type="EMBL" id="QQZ51150.1"/>
    </source>
</evidence>
<dbReference type="Pfam" id="PF10070">
    <property type="entry name" value="DabA"/>
    <property type="match status" value="1"/>
</dbReference>
<keyword evidence="5" id="KW-0472">Membrane</keyword>
<keyword evidence="3" id="KW-0479">Metal-binding</keyword>
<evidence type="ECO:0000256" key="2">
    <source>
        <dbReference type="ARBA" id="ARBA00022475"/>
    </source>
</evidence>
<evidence type="ECO:0000256" key="5">
    <source>
        <dbReference type="ARBA" id="ARBA00023136"/>
    </source>
</evidence>
<dbReference type="EMBL" id="CP068570">
    <property type="protein sequence ID" value="QQZ51150.1"/>
    <property type="molecule type" value="Genomic_DNA"/>
</dbReference>
<evidence type="ECO:0000256" key="1">
    <source>
        <dbReference type="ARBA" id="ARBA00022448"/>
    </source>
</evidence>
<dbReference type="AlphaFoldDB" id="A0A974P685"/>
<dbReference type="InterPro" id="IPR018752">
    <property type="entry name" value="DabA"/>
</dbReference>
<sequence length="336" mass="35607">MKPTARALPTIADLAAEVSGIDWPGLIAERFGAWAAGYFDEGQALWAAPRGRGAYAAWRAVATHDLTPEIVGLGGFATRVSDAPESAPDAVAGAVSRIALPAEALETYFHQMLMTLGGWAQYARYRLWQAELGRGADATITDFLAIRLIWEAALLDRYEDKIAARWKAVIASHSTPVTPTADHVVDAILQEASERAAQRALADTLAAPGSVATGATSAPGRVLYRCPIRGVPAGAGIGQSKYSDAGVRRLLRPDSLTSALCLRRSGTAAACLAESRPYLLLGQVGERCSRSVCAVQGPRQAGLGSVQAGRRVVLRLRRGDGTNLCRQACGRCFRIA</sequence>
<name>A0A974P685_9CAUL</name>
<organism evidence="6">
    <name type="scientific">Phenylobacterium glaciei</name>
    <dbReference type="NCBI Taxonomy" id="2803784"/>
    <lineage>
        <taxon>Bacteria</taxon>
        <taxon>Pseudomonadati</taxon>
        <taxon>Pseudomonadota</taxon>
        <taxon>Alphaproteobacteria</taxon>
        <taxon>Caulobacterales</taxon>
        <taxon>Caulobacteraceae</taxon>
        <taxon>Phenylobacterium</taxon>
    </lineage>
</organism>
<evidence type="ECO:0000256" key="3">
    <source>
        <dbReference type="ARBA" id="ARBA00022723"/>
    </source>
</evidence>
<protein>
    <submittedName>
        <fullName evidence="6">DUF2309 family protein</fullName>
    </submittedName>
</protein>
<accession>A0A974P685</accession>